<dbReference type="AlphaFoldDB" id="A0A918QK54"/>
<protein>
    <submittedName>
        <fullName evidence="1">Uncharacterized protein</fullName>
    </submittedName>
</protein>
<dbReference type="Proteomes" id="UP000630936">
    <property type="component" value="Unassembled WGS sequence"/>
</dbReference>
<reference evidence="1" key="1">
    <citation type="journal article" date="2014" name="Int. J. Syst. Evol. Microbiol.">
        <title>Complete genome sequence of Corynebacterium casei LMG S-19264T (=DSM 44701T), isolated from a smear-ripened cheese.</title>
        <authorList>
            <consortium name="US DOE Joint Genome Institute (JGI-PGF)"/>
            <person name="Walter F."/>
            <person name="Albersmeier A."/>
            <person name="Kalinowski J."/>
            <person name="Ruckert C."/>
        </authorList>
    </citation>
    <scope>NUCLEOTIDE SEQUENCE</scope>
    <source>
        <strain evidence="1">JCM 4988</strain>
    </source>
</reference>
<name>A0A918QK54_9ACTN</name>
<sequence>MHPGVTQGTGVGRGTGGHLVEQAAEGVQVAPVINHQTGELLKRAASGQRAGRIEEPVQVLATAAARQAMDAQAWIGEDHPSVAAQHQSRRTEVQVEQLVPI</sequence>
<comment type="caution">
    <text evidence="1">The sequence shown here is derived from an EMBL/GenBank/DDBJ whole genome shotgun (WGS) entry which is preliminary data.</text>
</comment>
<organism evidence="1 2">
    <name type="scientific">Streptomyces inusitatus</name>
    <dbReference type="NCBI Taxonomy" id="68221"/>
    <lineage>
        <taxon>Bacteria</taxon>
        <taxon>Bacillati</taxon>
        <taxon>Actinomycetota</taxon>
        <taxon>Actinomycetes</taxon>
        <taxon>Kitasatosporales</taxon>
        <taxon>Streptomycetaceae</taxon>
        <taxon>Streptomyces</taxon>
    </lineage>
</organism>
<dbReference type="EMBL" id="BMWG01000019">
    <property type="protein sequence ID" value="GGZ50184.1"/>
    <property type="molecule type" value="Genomic_DNA"/>
</dbReference>
<reference evidence="1" key="2">
    <citation type="submission" date="2020-09" db="EMBL/GenBank/DDBJ databases">
        <authorList>
            <person name="Sun Q."/>
            <person name="Ohkuma M."/>
        </authorList>
    </citation>
    <scope>NUCLEOTIDE SEQUENCE</scope>
    <source>
        <strain evidence="1">JCM 4988</strain>
    </source>
</reference>
<evidence type="ECO:0000313" key="2">
    <source>
        <dbReference type="Proteomes" id="UP000630936"/>
    </source>
</evidence>
<keyword evidence="2" id="KW-1185">Reference proteome</keyword>
<accession>A0A918QK54</accession>
<proteinExistence type="predicted"/>
<gene>
    <name evidence="1" type="ORF">GCM10010387_50660</name>
</gene>
<evidence type="ECO:0000313" key="1">
    <source>
        <dbReference type="EMBL" id="GGZ50184.1"/>
    </source>
</evidence>